<protein>
    <submittedName>
        <fullName evidence="2">Uncharacterized protein</fullName>
    </submittedName>
</protein>
<organism evidence="2 3">
    <name type="scientific">Sordaria brevicollis</name>
    <dbReference type="NCBI Taxonomy" id="83679"/>
    <lineage>
        <taxon>Eukaryota</taxon>
        <taxon>Fungi</taxon>
        <taxon>Dikarya</taxon>
        <taxon>Ascomycota</taxon>
        <taxon>Pezizomycotina</taxon>
        <taxon>Sordariomycetes</taxon>
        <taxon>Sordariomycetidae</taxon>
        <taxon>Sordariales</taxon>
        <taxon>Sordariaceae</taxon>
        <taxon>Sordaria</taxon>
    </lineage>
</organism>
<dbReference type="Proteomes" id="UP001281003">
    <property type="component" value="Unassembled WGS sequence"/>
</dbReference>
<dbReference type="EMBL" id="JAUTDP010000001">
    <property type="protein sequence ID" value="KAK3402525.1"/>
    <property type="molecule type" value="Genomic_DNA"/>
</dbReference>
<reference evidence="2" key="1">
    <citation type="journal article" date="2023" name="Mol. Phylogenet. Evol.">
        <title>Genome-scale phylogeny and comparative genomics of the fungal order Sordariales.</title>
        <authorList>
            <person name="Hensen N."/>
            <person name="Bonometti L."/>
            <person name="Westerberg I."/>
            <person name="Brannstrom I.O."/>
            <person name="Guillou S."/>
            <person name="Cros-Aarteil S."/>
            <person name="Calhoun S."/>
            <person name="Haridas S."/>
            <person name="Kuo A."/>
            <person name="Mondo S."/>
            <person name="Pangilinan J."/>
            <person name="Riley R."/>
            <person name="LaButti K."/>
            <person name="Andreopoulos B."/>
            <person name="Lipzen A."/>
            <person name="Chen C."/>
            <person name="Yan M."/>
            <person name="Daum C."/>
            <person name="Ng V."/>
            <person name="Clum A."/>
            <person name="Steindorff A."/>
            <person name="Ohm R.A."/>
            <person name="Martin F."/>
            <person name="Silar P."/>
            <person name="Natvig D.O."/>
            <person name="Lalanne C."/>
            <person name="Gautier V."/>
            <person name="Ament-Velasquez S.L."/>
            <person name="Kruys A."/>
            <person name="Hutchinson M.I."/>
            <person name="Powell A.J."/>
            <person name="Barry K."/>
            <person name="Miller A.N."/>
            <person name="Grigoriev I.V."/>
            <person name="Debuchy R."/>
            <person name="Gladieux P."/>
            <person name="Hiltunen Thoren M."/>
            <person name="Johannesson H."/>
        </authorList>
    </citation>
    <scope>NUCLEOTIDE SEQUENCE</scope>
    <source>
        <strain evidence="2">FGSC 1904</strain>
    </source>
</reference>
<evidence type="ECO:0000256" key="1">
    <source>
        <dbReference type="SAM" id="SignalP"/>
    </source>
</evidence>
<dbReference type="AlphaFoldDB" id="A0AAE0PMX2"/>
<gene>
    <name evidence="2" type="ORF">B0T20DRAFT_449583</name>
</gene>
<dbReference type="PANTHER" id="PTHR35605">
    <property type="entry name" value="ECP2 EFFECTOR PROTEIN DOMAIN-CONTAINING PROTEIN-RELATED"/>
    <property type="match status" value="1"/>
</dbReference>
<comment type="caution">
    <text evidence="2">The sequence shown here is derived from an EMBL/GenBank/DDBJ whole genome shotgun (WGS) entry which is preliminary data.</text>
</comment>
<accession>A0AAE0PMX2</accession>
<reference evidence="2" key="2">
    <citation type="submission" date="2023-07" db="EMBL/GenBank/DDBJ databases">
        <authorList>
            <consortium name="Lawrence Berkeley National Laboratory"/>
            <person name="Haridas S."/>
            <person name="Hensen N."/>
            <person name="Bonometti L."/>
            <person name="Westerberg I."/>
            <person name="Brannstrom I.O."/>
            <person name="Guillou S."/>
            <person name="Cros-Aarteil S."/>
            <person name="Calhoun S."/>
            <person name="Kuo A."/>
            <person name="Mondo S."/>
            <person name="Pangilinan J."/>
            <person name="Riley R."/>
            <person name="LaButti K."/>
            <person name="Andreopoulos B."/>
            <person name="Lipzen A."/>
            <person name="Chen C."/>
            <person name="Yanf M."/>
            <person name="Daum C."/>
            <person name="Ng V."/>
            <person name="Clum A."/>
            <person name="Steindorff A."/>
            <person name="Ohm R."/>
            <person name="Martin F."/>
            <person name="Silar P."/>
            <person name="Natvig D."/>
            <person name="Lalanne C."/>
            <person name="Gautier V."/>
            <person name="Ament-velasquez S.L."/>
            <person name="Kruys A."/>
            <person name="Hutchinson M.I."/>
            <person name="Powell A.J."/>
            <person name="Barry K."/>
            <person name="Miller A.N."/>
            <person name="Grigoriev I.V."/>
            <person name="Debuchy R."/>
            <person name="Gladieux P."/>
            <person name="Thoren M.H."/>
            <person name="Johannesson H."/>
        </authorList>
    </citation>
    <scope>NUCLEOTIDE SEQUENCE</scope>
    <source>
        <strain evidence="2">FGSC 1904</strain>
    </source>
</reference>
<keyword evidence="1" id="KW-0732">Signal</keyword>
<proteinExistence type="predicted"/>
<evidence type="ECO:0000313" key="3">
    <source>
        <dbReference type="Proteomes" id="UP001281003"/>
    </source>
</evidence>
<name>A0AAE0PMX2_SORBR</name>
<evidence type="ECO:0000313" key="2">
    <source>
        <dbReference type="EMBL" id="KAK3402525.1"/>
    </source>
</evidence>
<feature type="signal peptide" evidence="1">
    <location>
        <begin position="1"/>
        <end position="20"/>
    </location>
</feature>
<feature type="chain" id="PRO_5042011850" evidence="1">
    <location>
        <begin position="21"/>
        <end position="216"/>
    </location>
</feature>
<sequence length="216" mass="23499">MLYSTLAATLAVLQVLPVIAIPTLSSGATPRREGPVPSYGIEDITWEIVTASGTTVNITGTVEQVFQYAEKKNIAFKQISDVPPPSTLDDLTKNRWDPSVHRLMCFKNDNLADLEAIERGIKYLNKIPGKPVNGPGPGNCGRVSCSWNSAIYWCNNDTEVKTLDSFRAIADGAQFVLNNCPFHPILFSGLGGWGVEGSVTMKDGWTVVVRGDHEDC</sequence>
<keyword evidence="3" id="KW-1185">Reference proteome</keyword>
<dbReference type="PANTHER" id="PTHR35605:SF1">
    <property type="entry name" value="ECP2 EFFECTOR PROTEIN DOMAIN-CONTAINING PROTEIN-RELATED"/>
    <property type="match status" value="1"/>
</dbReference>